<feature type="region of interest" description="Disordered" evidence="1">
    <location>
        <begin position="100"/>
        <end position="124"/>
    </location>
</feature>
<dbReference type="AlphaFoldDB" id="A0A4P6YWR0"/>
<gene>
    <name evidence="2" type="ORF">EQG49_12795</name>
</gene>
<accession>A0A4P6YWR0</accession>
<dbReference type="EMBL" id="CP037940">
    <property type="protein sequence ID" value="QBO37274.1"/>
    <property type="molecule type" value="Genomic_DNA"/>
</dbReference>
<organism evidence="2 3">
    <name type="scientific">Periweissella cryptocerci</name>
    <dbReference type="NCBI Taxonomy" id="2506420"/>
    <lineage>
        <taxon>Bacteria</taxon>
        <taxon>Bacillati</taxon>
        <taxon>Bacillota</taxon>
        <taxon>Bacilli</taxon>
        <taxon>Lactobacillales</taxon>
        <taxon>Lactobacillaceae</taxon>
        <taxon>Periweissella</taxon>
    </lineage>
</organism>
<dbReference type="OrthoDB" id="2928951at2"/>
<sequence>MFIKNNGDFVRVIAGTNVVPGTNNFEDPLASQIAKELKTNVVLKTLLKTGEMEIEEAEFGTLKSADAIKLVNETISLDTLQEMADAHDGKTVQKAIKDRIAELTTPSDQENSDEGNNVDVGDVE</sequence>
<evidence type="ECO:0000256" key="1">
    <source>
        <dbReference type="SAM" id="MobiDB-lite"/>
    </source>
</evidence>
<keyword evidence="3" id="KW-1185">Reference proteome</keyword>
<evidence type="ECO:0000313" key="2">
    <source>
        <dbReference type="EMBL" id="QBO37274.1"/>
    </source>
</evidence>
<protein>
    <submittedName>
        <fullName evidence="2">Uncharacterized protein</fullName>
    </submittedName>
</protein>
<reference evidence="3" key="1">
    <citation type="submission" date="2019-03" db="EMBL/GenBank/DDBJ databases">
        <title>Weissella sp. 26KH-42 Genome sequencing.</title>
        <authorList>
            <person name="Heo J."/>
            <person name="Kim S.-J."/>
            <person name="Kim J.-S."/>
            <person name="Hong S.-B."/>
            <person name="Kwon S.-W."/>
        </authorList>
    </citation>
    <scope>NUCLEOTIDE SEQUENCE [LARGE SCALE GENOMIC DNA]</scope>
    <source>
        <strain evidence="3">26KH-42</strain>
    </source>
</reference>
<dbReference type="Proteomes" id="UP000292886">
    <property type="component" value="Chromosome"/>
</dbReference>
<dbReference type="RefSeq" id="WP_133364351.1">
    <property type="nucleotide sequence ID" value="NZ_CP037940.1"/>
</dbReference>
<evidence type="ECO:0000313" key="3">
    <source>
        <dbReference type="Proteomes" id="UP000292886"/>
    </source>
</evidence>
<proteinExistence type="predicted"/>
<dbReference type="KEGG" id="wei:EQG49_12795"/>
<name>A0A4P6YWR0_9LACO</name>